<dbReference type="PANTHER" id="PTHR36573">
    <property type="entry name" value="INTERMEMBRANE PHOSPHOLIPID TRANSPORT SYSTEM BINDING PROTEIN MLAC"/>
    <property type="match status" value="1"/>
</dbReference>
<reference evidence="1" key="1">
    <citation type="journal article" date="2020" name="mSystems">
        <title>Genome- and Community-Level Interaction Insights into Carbon Utilization and Element Cycling Functions of Hydrothermarchaeota in Hydrothermal Sediment.</title>
        <authorList>
            <person name="Zhou Z."/>
            <person name="Liu Y."/>
            <person name="Xu W."/>
            <person name="Pan J."/>
            <person name="Luo Z.H."/>
            <person name="Li M."/>
        </authorList>
    </citation>
    <scope>NUCLEOTIDE SEQUENCE [LARGE SCALE GENOMIC DNA]</scope>
    <source>
        <strain evidence="1">HyVt-443</strain>
    </source>
</reference>
<dbReference type="PANTHER" id="PTHR36573:SF1">
    <property type="entry name" value="INTERMEMBRANE PHOSPHOLIPID TRANSPORT SYSTEM BINDING PROTEIN MLAC"/>
    <property type="match status" value="1"/>
</dbReference>
<dbReference type="AlphaFoldDB" id="A0A831RN39"/>
<dbReference type="InterPro" id="IPR042245">
    <property type="entry name" value="Tgt2/MlaC_sf"/>
</dbReference>
<comment type="caution">
    <text evidence="1">The sequence shown here is derived from an EMBL/GenBank/DDBJ whole genome shotgun (WGS) entry which is preliminary data.</text>
</comment>
<dbReference type="Gene3D" id="3.10.450.710">
    <property type="entry name" value="Tgt2/MlaC"/>
    <property type="match status" value="1"/>
</dbReference>
<evidence type="ECO:0000313" key="1">
    <source>
        <dbReference type="EMBL" id="HEB95544.1"/>
    </source>
</evidence>
<dbReference type="InterPro" id="IPR008869">
    <property type="entry name" value="MlaC/ttg2D"/>
</dbReference>
<sequence>MGPGNNYNRGGGTMKIYLLAGALLTAGLVSTVTAQPYYPGNYGGGYAPYFRPPQQAVQPGPAAILQQGLERLIAFVDRDPRPGEADLAAFLDREIAPYFDFAYMARWAAGRMWSRMTPQQRRDFEGRLQRLFLGALAQRLTGYGGQQFRVLRPRAGRNNEVDVGVAVQNPRGYPAKLNFRFYRSEDGWKVFDVAANGNSALMYYRQYFRQQQRQRAPRPGYYGRR</sequence>
<dbReference type="Proteomes" id="UP000886251">
    <property type="component" value="Unassembled WGS sequence"/>
</dbReference>
<organism evidence="1">
    <name type="scientific">Sedimenticola thiotaurini</name>
    <dbReference type="NCBI Taxonomy" id="1543721"/>
    <lineage>
        <taxon>Bacteria</taxon>
        <taxon>Pseudomonadati</taxon>
        <taxon>Pseudomonadota</taxon>
        <taxon>Gammaproteobacteria</taxon>
        <taxon>Chromatiales</taxon>
        <taxon>Sedimenticolaceae</taxon>
        <taxon>Sedimenticola</taxon>
    </lineage>
</organism>
<dbReference type="EMBL" id="DRKP01000047">
    <property type="protein sequence ID" value="HEB95544.1"/>
    <property type="molecule type" value="Genomic_DNA"/>
</dbReference>
<proteinExistence type="predicted"/>
<name>A0A831RN39_9GAMM</name>
<dbReference type="Pfam" id="PF05494">
    <property type="entry name" value="MlaC"/>
    <property type="match status" value="1"/>
</dbReference>
<protein>
    <submittedName>
        <fullName evidence="1">ABC transporter substrate-binding protein</fullName>
    </submittedName>
</protein>
<gene>
    <name evidence="1" type="ORF">ENI96_03820</name>
</gene>
<accession>A0A831RN39</accession>